<dbReference type="RefSeq" id="WP_154477684.1">
    <property type="nucleotide sequence ID" value="NZ_VULY01000018.1"/>
</dbReference>
<reference evidence="4 5" key="1">
    <citation type="submission" date="2019-08" db="EMBL/GenBank/DDBJ databases">
        <title>In-depth cultivation of the pig gut microbiome towards novel bacterial diversity and tailored functional studies.</title>
        <authorList>
            <person name="Wylensek D."/>
            <person name="Hitch T.C.A."/>
            <person name="Clavel T."/>
        </authorList>
    </citation>
    <scope>NUCLEOTIDE SEQUENCE [LARGE SCALE GENOMIC DNA]</scope>
    <source>
        <strain evidence="4 5">68-1-5</strain>
    </source>
</reference>
<organism evidence="4 5">
    <name type="scientific">Suipraeoptans intestinalis</name>
    <dbReference type="NCBI Taxonomy" id="2606628"/>
    <lineage>
        <taxon>Bacteria</taxon>
        <taxon>Bacillati</taxon>
        <taxon>Bacillota</taxon>
        <taxon>Clostridia</taxon>
        <taxon>Lachnospirales</taxon>
        <taxon>Lachnospiraceae</taxon>
        <taxon>Suipraeoptans</taxon>
    </lineage>
</organism>
<gene>
    <name evidence="4" type="ORF">FYJ34_07995</name>
</gene>
<protein>
    <submittedName>
        <fullName evidence="4">DUF438 domain-containing protein</fullName>
    </submittedName>
</protein>
<dbReference type="InterPro" id="IPR007380">
    <property type="entry name" value="DUF438"/>
</dbReference>
<dbReference type="Gene3D" id="1.20.120.520">
    <property type="entry name" value="nmb1532 protein domain like"/>
    <property type="match status" value="1"/>
</dbReference>
<keyword evidence="5" id="KW-1185">Reference proteome</keyword>
<sequence>MAKKIDFTKTVFELTEEYPELIKIMADLGFSEITKPSVLNSVGRMVTIPKGAKMKQISMLDIVTALVANGFELEGEMPSVVSAENPAEQSVLQDAKKAEPQSRKELLKSYLKRLGNGEDLESVRMDFVKHFYAVEATEIMEAEQELMKEGTPITEVQRLCDLHSALFHGATTEEKLVGEEKDAEKSLLVKKAREELAKRDAFPQKDYSDKQARAAALAEIPGHPLYTFVKENEALSGLLVQFRESETKELFASIRELSIHYAKKGDLLYPHLKVKYGISGPSDVMWTVDDEIRDELGALGKEQEQSAEWNTRLDAVLKRAQEMIYKEQNVLFPICAVNFTEEEWYGIYQDSKDYATCFGVENETWEEAEKYRPGKIVASEGEIVMPGGHMTLPQLTALLNTIPLEISFIDADNINRFFNEGPKVFKRPGMAIDREVFSCHPPKIEPMVRSILEDFRKGVRDSVPVWMEKNGRLMLVTYMAVRDRDQTYLGTVELVQDMEFAKAHFQK</sequence>
<dbReference type="InterPro" id="IPR015077">
    <property type="entry name" value="DUF1858"/>
</dbReference>
<feature type="domain" description="DUF438" evidence="2">
    <location>
        <begin position="107"/>
        <end position="172"/>
    </location>
</feature>
<dbReference type="PANTHER" id="PTHR39966">
    <property type="entry name" value="BLL2471 PROTEIN-RELATED"/>
    <property type="match status" value="1"/>
</dbReference>
<dbReference type="Pfam" id="PF13596">
    <property type="entry name" value="PAS_10"/>
    <property type="match status" value="1"/>
</dbReference>
<dbReference type="PANTHER" id="PTHR39966:SF3">
    <property type="entry name" value="DUF438 DOMAIN-CONTAINING PROTEIN"/>
    <property type="match status" value="1"/>
</dbReference>
<accession>A0A6N7USU4</accession>
<evidence type="ECO:0000313" key="4">
    <source>
        <dbReference type="EMBL" id="MSR94201.1"/>
    </source>
</evidence>
<evidence type="ECO:0000313" key="5">
    <source>
        <dbReference type="Proteomes" id="UP000434409"/>
    </source>
</evidence>
<name>A0A6N7USU4_9FIRM</name>
<dbReference type="SUPFAM" id="SSF140683">
    <property type="entry name" value="SP0561-like"/>
    <property type="match status" value="1"/>
</dbReference>
<feature type="domain" description="Hemerythrin-like" evidence="1">
    <location>
        <begin position="226"/>
        <end position="334"/>
    </location>
</feature>
<dbReference type="EMBL" id="VULY01000018">
    <property type="protein sequence ID" value="MSR94201.1"/>
    <property type="molecule type" value="Genomic_DNA"/>
</dbReference>
<evidence type="ECO:0000259" key="2">
    <source>
        <dbReference type="Pfam" id="PF04282"/>
    </source>
</evidence>
<dbReference type="InterPro" id="IPR038062">
    <property type="entry name" value="ScdA-like_N_sf"/>
</dbReference>
<evidence type="ECO:0000259" key="3">
    <source>
        <dbReference type="Pfam" id="PF08984"/>
    </source>
</evidence>
<dbReference type="InterPro" id="IPR012312">
    <property type="entry name" value="Hemerythrin-like"/>
</dbReference>
<feature type="domain" description="DUF1858" evidence="3">
    <location>
        <begin position="5"/>
        <end position="62"/>
    </location>
</feature>
<dbReference type="Proteomes" id="UP000434409">
    <property type="component" value="Unassembled WGS sequence"/>
</dbReference>
<evidence type="ECO:0000259" key="1">
    <source>
        <dbReference type="Pfam" id="PF01814"/>
    </source>
</evidence>
<dbReference type="Pfam" id="PF01814">
    <property type="entry name" value="Hemerythrin"/>
    <property type="match status" value="1"/>
</dbReference>
<dbReference type="Pfam" id="PF04282">
    <property type="entry name" value="DUF438"/>
    <property type="match status" value="1"/>
</dbReference>
<dbReference type="Pfam" id="PF08984">
    <property type="entry name" value="DUF1858"/>
    <property type="match status" value="1"/>
</dbReference>
<dbReference type="AlphaFoldDB" id="A0A6N7USU4"/>
<comment type="caution">
    <text evidence="4">The sequence shown here is derived from an EMBL/GenBank/DDBJ whole genome shotgun (WGS) entry which is preliminary data.</text>
</comment>
<dbReference type="Gene3D" id="1.10.3910.10">
    <property type="entry name" value="SP0561-like"/>
    <property type="match status" value="1"/>
</dbReference>
<proteinExistence type="predicted"/>
<dbReference type="GO" id="GO:0005886">
    <property type="term" value="C:plasma membrane"/>
    <property type="evidence" value="ECO:0007669"/>
    <property type="project" value="TreeGrafter"/>
</dbReference>